<reference evidence="2" key="2">
    <citation type="submission" date="2021-08" db="EMBL/GenBank/DDBJ databases">
        <authorList>
            <person name="Tani A."/>
            <person name="Ola A."/>
            <person name="Ogura Y."/>
            <person name="Katsura K."/>
            <person name="Hayashi T."/>
        </authorList>
    </citation>
    <scope>NUCLEOTIDE SEQUENCE</scope>
    <source>
        <strain evidence="2">LMG 23639</strain>
    </source>
</reference>
<dbReference type="RefSeq" id="WP_238273801.1">
    <property type="nucleotide sequence ID" value="NZ_BPQR01000006.1"/>
</dbReference>
<protein>
    <submittedName>
        <fullName evidence="2">Uncharacterized protein</fullName>
    </submittedName>
</protein>
<name>A0ABQ4SRE1_9HYPH</name>
<feature type="region of interest" description="Disordered" evidence="1">
    <location>
        <begin position="1"/>
        <end position="20"/>
    </location>
</feature>
<keyword evidence="3" id="KW-1185">Reference proteome</keyword>
<reference evidence="2" key="1">
    <citation type="journal article" date="2021" name="Front. Microbiol.">
        <title>Comprehensive Comparative Genomics and Phenotyping of Methylobacterium Species.</title>
        <authorList>
            <person name="Alessa O."/>
            <person name="Ogura Y."/>
            <person name="Fujitani Y."/>
            <person name="Takami H."/>
            <person name="Hayashi T."/>
            <person name="Sahin N."/>
            <person name="Tani A."/>
        </authorList>
    </citation>
    <scope>NUCLEOTIDE SEQUENCE</scope>
    <source>
        <strain evidence="2">LMG 23639</strain>
    </source>
</reference>
<sequence>MHDAATRATAGPRRSASLPGRDLWRSVPLECFVCAAAILLAAGLKLTGLMP</sequence>
<dbReference type="EMBL" id="BPQR01000006">
    <property type="protein sequence ID" value="GJE05074.1"/>
    <property type="molecule type" value="Genomic_DNA"/>
</dbReference>
<dbReference type="Proteomes" id="UP001055102">
    <property type="component" value="Unassembled WGS sequence"/>
</dbReference>
<evidence type="ECO:0000313" key="3">
    <source>
        <dbReference type="Proteomes" id="UP001055102"/>
    </source>
</evidence>
<accession>A0ABQ4SRE1</accession>
<organism evidence="2 3">
    <name type="scientific">Methylobacterium jeotgali</name>
    <dbReference type="NCBI Taxonomy" id="381630"/>
    <lineage>
        <taxon>Bacteria</taxon>
        <taxon>Pseudomonadati</taxon>
        <taxon>Pseudomonadota</taxon>
        <taxon>Alphaproteobacteria</taxon>
        <taxon>Hyphomicrobiales</taxon>
        <taxon>Methylobacteriaceae</taxon>
        <taxon>Methylobacterium</taxon>
    </lineage>
</organism>
<evidence type="ECO:0000256" key="1">
    <source>
        <dbReference type="SAM" id="MobiDB-lite"/>
    </source>
</evidence>
<gene>
    <name evidence="2" type="ORF">AOPFMNJM_0369</name>
</gene>
<evidence type="ECO:0000313" key="2">
    <source>
        <dbReference type="EMBL" id="GJE05074.1"/>
    </source>
</evidence>
<proteinExistence type="predicted"/>
<comment type="caution">
    <text evidence="2">The sequence shown here is derived from an EMBL/GenBank/DDBJ whole genome shotgun (WGS) entry which is preliminary data.</text>
</comment>